<dbReference type="AlphaFoldDB" id="A0A553HVK9"/>
<proteinExistence type="predicted"/>
<organism evidence="3 4">
    <name type="scientific">Xylaria flabelliformis</name>
    <dbReference type="NCBI Taxonomy" id="2512241"/>
    <lineage>
        <taxon>Eukaryota</taxon>
        <taxon>Fungi</taxon>
        <taxon>Dikarya</taxon>
        <taxon>Ascomycota</taxon>
        <taxon>Pezizomycotina</taxon>
        <taxon>Sordariomycetes</taxon>
        <taxon>Xylariomycetidae</taxon>
        <taxon>Xylariales</taxon>
        <taxon>Xylariaceae</taxon>
        <taxon>Xylaria</taxon>
    </lineage>
</organism>
<keyword evidence="4" id="KW-1185">Reference proteome</keyword>
<dbReference type="InterPro" id="IPR029498">
    <property type="entry name" value="HeLo_dom"/>
</dbReference>
<dbReference type="InterPro" id="IPR056002">
    <property type="entry name" value="DUF7580"/>
</dbReference>
<evidence type="ECO:0000259" key="2">
    <source>
        <dbReference type="Pfam" id="PF24476"/>
    </source>
</evidence>
<sequence length="561" mass="62172">MAEPAGLAIGAISIPIAFKGAVDTGLFIGSFFDAQERSCGYAALCYHIEKTRLQLWGDQCKVRDPVNCTLRDSVPDLKKTVIRILGEIGGLTTDLDALVDKYDIKAPEVPATINLDENLHPGSPGTIMITNLLNHTKPNSKFRWVIKAKADFEKKVERMRKLITDLYGFTLQPFEAQLLTNGLPCSVLASVNRDDLLEVLSQLDTSTCRLLMLSARAKLHLKKIAVNPTGSATSVPSGQLEFIGQSSPSSSIALFSRSSNHKVVVQVEWNMVKAGSNMHHYVERINWLGYVLQHVSDSNLRLPPCFGLAHDSSFNGGKKIGYIFGLPGAEHNQSRHTVSKYEEDLITYPPISLTELIKGQNGRQIKLPGNRGTASIPILGDRFSLAYILACSFGRFHAAGWLHKGFHSGNIIFFQLKNGRGIDVTEPYITGFQYSRPQDANSLSSSPLELKALEHYYHPDAKKGFTRGLDLYSLGVVLCEIGRWKLLASASKDLPKTREAWRDYLVGKVVEDLGWRMGERYQGVVRTLLNTGQLPPDNVTYEYFAKQFIEKVMKPLASCSA</sequence>
<dbReference type="PANTHER" id="PTHR37542:SF3">
    <property type="entry name" value="PRION-INHIBITION AND PROPAGATION HELO DOMAIN-CONTAINING PROTEIN"/>
    <property type="match status" value="1"/>
</dbReference>
<dbReference type="OrthoDB" id="1911848at2759"/>
<dbReference type="Gene3D" id="1.20.120.1020">
    <property type="entry name" value="Prion-inhibition and propagation, HeLo domain"/>
    <property type="match status" value="1"/>
</dbReference>
<dbReference type="InterPro" id="IPR011009">
    <property type="entry name" value="Kinase-like_dom_sf"/>
</dbReference>
<dbReference type="STRING" id="2512241.A0A553HVK9"/>
<dbReference type="Pfam" id="PF14479">
    <property type="entry name" value="HeLo"/>
    <property type="match status" value="1"/>
</dbReference>
<dbReference type="PANTHER" id="PTHR37542">
    <property type="entry name" value="HELO DOMAIN-CONTAINING PROTEIN-RELATED"/>
    <property type="match status" value="1"/>
</dbReference>
<feature type="domain" description="Prion-inhibition and propagation HeLo" evidence="1">
    <location>
        <begin position="6"/>
        <end position="167"/>
    </location>
</feature>
<accession>A0A553HVK9</accession>
<evidence type="ECO:0000313" key="4">
    <source>
        <dbReference type="Proteomes" id="UP000319160"/>
    </source>
</evidence>
<comment type="caution">
    <text evidence="3">The sequence shown here is derived from an EMBL/GenBank/DDBJ whole genome shotgun (WGS) entry which is preliminary data.</text>
</comment>
<protein>
    <submittedName>
        <fullName evidence="3">Uncharacterized protein</fullName>
    </submittedName>
</protein>
<evidence type="ECO:0000259" key="1">
    <source>
        <dbReference type="Pfam" id="PF14479"/>
    </source>
</evidence>
<name>A0A553HVK9_9PEZI</name>
<dbReference type="Pfam" id="PF24476">
    <property type="entry name" value="DUF7580"/>
    <property type="match status" value="1"/>
</dbReference>
<evidence type="ECO:0000313" key="3">
    <source>
        <dbReference type="EMBL" id="TRX91986.1"/>
    </source>
</evidence>
<reference evidence="4" key="1">
    <citation type="submission" date="2019-06" db="EMBL/GenBank/DDBJ databases">
        <title>Draft genome sequence of the griseofulvin-producing fungus Xylaria cubensis strain G536.</title>
        <authorList>
            <person name="Mead M.E."/>
            <person name="Raja H.A."/>
            <person name="Steenwyk J.L."/>
            <person name="Knowles S.L."/>
            <person name="Oberlies N.H."/>
            <person name="Rokas A."/>
        </authorList>
    </citation>
    <scope>NUCLEOTIDE SEQUENCE [LARGE SCALE GENOMIC DNA]</scope>
    <source>
        <strain evidence="4">G536</strain>
    </source>
</reference>
<dbReference type="SUPFAM" id="SSF56112">
    <property type="entry name" value="Protein kinase-like (PK-like)"/>
    <property type="match status" value="1"/>
</dbReference>
<gene>
    <name evidence="3" type="ORF">FHL15_007083</name>
</gene>
<dbReference type="InterPro" id="IPR038305">
    <property type="entry name" value="HeLo_sf"/>
</dbReference>
<feature type="domain" description="DUF7580" evidence="2">
    <location>
        <begin position="334"/>
        <end position="531"/>
    </location>
</feature>
<dbReference type="Proteomes" id="UP000319160">
    <property type="component" value="Unassembled WGS sequence"/>
</dbReference>
<dbReference type="EMBL" id="VFLP01000040">
    <property type="protein sequence ID" value="TRX91986.1"/>
    <property type="molecule type" value="Genomic_DNA"/>
</dbReference>